<feature type="domain" description="UspA" evidence="4">
    <location>
        <begin position="138"/>
        <end position="273"/>
    </location>
</feature>
<dbReference type="InterPro" id="IPR006015">
    <property type="entry name" value="Universal_stress_UspA"/>
</dbReference>
<organism evidence="5 6">
    <name type="scientific">Pseudonocardia spirodelae</name>
    <dbReference type="NCBI Taxonomy" id="3133431"/>
    <lineage>
        <taxon>Bacteria</taxon>
        <taxon>Bacillati</taxon>
        <taxon>Actinomycetota</taxon>
        <taxon>Actinomycetes</taxon>
        <taxon>Pseudonocardiales</taxon>
        <taxon>Pseudonocardiaceae</taxon>
        <taxon>Pseudonocardia</taxon>
    </lineage>
</organism>
<dbReference type="Proteomes" id="UP001364211">
    <property type="component" value="Unassembled WGS sequence"/>
</dbReference>
<accession>A0ABU8T2K3</accession>
<keyword evidence="6" id="KW-1185">Reference proteome</keyword>
<protein>
    <submittedName>
        <fullName evidence="5">Universal stress protein</fullName>
    </submittedName>
</protein>
<reference evidence="5 6" key="1">
    <citation type="submission" date="2024-03" db="EMBL/GenBank/DDBJ databases">
        <title>Draft genome sequence of Pseudonocardia sp. DW16-2.</title>
        <authorList>
            <person name="Duangmal K."/>
        </authorList>
    </citation>
    <scope>NUCLEOTIDE SEQUENCE [LARGE SCALE GENOMIC DNA]</scope>
    <source>
        <strain evidence="5 6">DW16-2</strain>
    </source>
</reference>
<dbReference type="PRINTS" id="PR01438">
    <property type="entry name" value="UNVRSLSTRESS"/>
</dbReference>
<dbReference type="PANTHER" id="PTHR46268">
    <property type="entry name" value="STRESS RESPONSE PROTEIN NHAX"/>
    <property type="match status" value="1"/>
</dbReference>
<evidence type="ECO:0000256" key="2">
    <source>
        <dbReference type="ARBA" id="ARBA00022741"/>
    </source>
</evidence>
<evidence type="ECO:0000313" key="5">
    <source>
        <dbReference type="EMBL" id="MEJ8278156.1"/>
    </source>
</evidence>
<dbReference type="RefSeq" id="WP_340286280.1">
    <property type="nucleotide sequence ID" value="NZ_JBBJUP010000003.1"/>
</dbReference>
<dbReference type="InterPro" id="IPR006016">
    <property type="entry name" value="UspA"/>
</dbReference>
<evidence type="ECO:0000256" key="3">
    <source>
        <dbReference type="ARBA" id="ARBA00022840"/>
    </source>
</evidence>
<evidence type="ECO:0000313" key="6">
    <source>
        <dbReference type="Proteomes" id="UP001364211"/>
    </source>
</evidence>
<feature type="domain" description="UspA" evidence="4">
    <location>
        <begin position="8"/>
        <end position="125"/>
    </location>
</feature>
<gene>
    <name evidence="5" type="ORF">WJX68_04350</name>
</gene>
<dbReference type="PANTHER" id="PTHR46268:SF27">
    <property type="entry name" value="UNIVERSAL STRESS PROTEIN RV2623"/>
    <property type="match status" value="1"/>
</dbReference>
<name>A0ABU8T2K3_9PSEU</name>
<keyword evidence="3" id="KW-0067">ATP-binding</keyword>
<comment type="caution">
    <text evidence="5">The sequence shown here is derived from an EMBL/GenBank/DDBJ whole genome shotgun (WGS) entry which is preliminary data.</text>
</comment>
<dbReference type="InterPro" id="IPR014729">
    <property type="entry name" value="Rossmann-like_a/b/a_fold"/>
</dbReference>
<dbReference type="Gene3D" id="3.40.50.620">
    <property type="entry name" value="HUPs"/>
    <property type="match status" value="2"/>
</dbReference>
<proteinExistence type="inferred from homology"/>
<evidence type="ECO:0000256" key="1">
    <source>
        <dbReference type="ARBA" id="ARBA00008791"/>
    </source>
</evidence>
<dbReference type="SUPFAM" id="SSF52402">
    <property type="entry name" value="Adenine nucleotide alpha hydrolases-like"/>
    <property type="match status" value="2"/>
</dbReference>
<sequence length="278" mass="28637">MSSPHACVAVAVDGSARDRTAVTWAAGAAAARGLPLRLLHVAGHRFARTAAEAVDAAQDRARDVAPDVPVESRVLTGDTVAVLREHSRDAAVLVTAPHTGEPLESFGWSTTAMLSVSATCPLVAVPPRRGPAETHGAVAVGVDGTALSEAALAFAFEHADAVGADLVAVHAWHDSAADRVEEDTGGIDRAETERVQQRILAEALAGWGEKFPDVRVRRIVAHGPPRAALLARAATAQLLVVGTGGRAGLTGLLHGSTSQALLHELRCPLAVVRTGVPG</sequence>
<dbReference type="EMBL" id="JBBJUP010000003">
    <property type="protein sequence ID" value="MEJ8278156.1"/>
    <property type="molecule type" value="Genomic_DNA"/>
</dbReference>
<comment type="similarity">
    <text evidence="1">Belongs to the universal stress protein A family.</text>
</comment>
<dbReference type="Pfam" id="PF00582">
    <property type="entry name" value="Usp"/>
    <property type="match status" value="2"/>
</dbReference>
<evidence type="ECO:0000259" key="4">
    <source>
        <dbReference type="Pfam" id="PF00582"/>
    </source>
</evidence>
<keyword evidence="2" id="KW-0547">Nucleotide-binding</keyword>